<keyword evidence="3" id="KW-1185">Reference proteome</keyword>
<dbReference type="EMBL" id="VWSF01000016">
    <property type="protein sequence ID" value="KAA5542819.1"/>
    <property type="molecule type" value="Genomic_DNA"/>
</dbReference>
<feature type="signal peptide" evidence="1">
    <location>
        <begin position="1"/>
        <end position="20"/>
    </location>
</feature>
<gene>
    <name evidence="2" type="ORF">F0145_17930</name>
</gene>
<accession>A0A5M6DA27</accession>
<evidence type="ECO:0000256" key="1">
    <source>
        <dbReference type="SAM" id="SignalP"/>
    </source>
</evidence>
<reference evidence="2 3" key="1">
    <citation type="submission" date="2019-09" db="EMBL/GenBank/DDBJ databases">
        <title>Genome sequence and assembly of Adhaeribacter sp.</title>
        <authorList>
            <person name="Chhetri G."/>
        </authorList>
    </citation>
    <scope>NUCLEOTIDE SEQUENCE [LARGE SCALE GENOMIC DNA]</scope>
    <source>
        <strain evidence="2 3">DK36</strain>
    </source>
</reference>
<evidence type="ECO:0000313" key="3">
    <source>
        <dbReference type="Proteomes" id="UP000323426"/>
    </source>
</evidence>
<comment type="caution">
    <text evidence="2">The sequence shown here is derived from an EMBL/GenBank/DDBJ whole genome shotgun (WGS) entry which is preliminary data.</text>
</comment>
<protein>
    <recommendedName>
        <fullName evidence="4">Beta-lactamase-inhibitor-like PepSY-like domain-containing protein</fullName>
    </recommendedName>
</protein>
<proteinExistence type="predicted"/>
<sequence>MKKVIYTALLMTGLSVGSFAKTVNDEGKEAKNNAPAKVKYSSELADAENVVWSSSARFKKATFVKDGVQMTAFYNRVNEYVATTQLIEVTQLPATAIKSLIKHYPGYQMGEIIKYTGNNEAYFVNLRNEKENFLVKITDDANIGYFKDLK</sequence>
<dbReference type="AlphaFoldDB" id="A0A5M6DA27"/>
<dbReference type="RefSeq" id="WP_150090477.1">
    <property type="nucleotide sequence ID" value="NZ_VWSF01000016.1"/>
</dbReference>
<dbReference type="Gene3D" id="3.10.450.360">
    <property type="match status" value="1"/>
</dbReference>
<evidence type="ECO:0008006" key="4">
    <source>
        <dbReference type="Google" id="ProtNLM"/>
    </source>
</evidence>
<evidence type="ECO:0000313" key="2">
    <source>
        <dbReference type="EMBL" id="KAA5542819.1"/>
    </source>
</evidence>
<keyword evidence="1" id="KW-0732">Signal</keyword>
<feature type="chain" id="PRO_5024282545" description="Beta-lactamase-inhibitor-like PepSY-like domain-containing protein" evidence="1">
    <location>
        <begin position="21"/>
        <end position="150"/>
    </location>
</feature>
<name>A0A5M6DA27_9BACT</name>
<organism evidence="2 3">
    <name type="scientific">Adhaeribacter rhizoryzae</name>
    <dbReference type="NCBI Taxonomy" id="2607907"/>
    <lineage>
        <taxon>Bacteria</taxon>
        <taxon>Pseudomonadati</taxon>
        <taxon>Bacteroidota</taxon>
        <taxon>Cytophagia</taxon>
        <taxon>Cytophagales</taxon>
        <taxon>Hymenobacteraceae</taxon>
        <taxon>Adhaeribacter</taxon>
    </lineage>
</organism>
<dbReference type="Proteomes" id="UP000323426">
    <property type="component" value="Unassembled WGS sequence"/>
</dbReference>